<dbReference type="PANTHER" id="PTHR20858:SF17">
    <property type="entry name" value="HYDROXYMETHYLPYRIMIDINE_PHOSPHOMETHYLPYRIMIDINE KINASE THI20-RELATED"/>
    <property type="match status" value="1"/>
</dbReference>
<dbReference type="UniPathway" id="UPA00060">
    <property type="reaction ID" value="UER00138"/>
</dbReference>
<dbReference type="Gene3D" id="3.40.1190.20">
    <property type="match status" value="1"/>
</dbReference>
<accession>A0A7C5LSW0</accession>
<organism evidence="4">
    <name type="scientific">Hellea balneolensis</name>
    <dbReference type="NCBI Taxonomy" id="287478"/>
    <lineage>
        <taxon>Bacteria</taxon>
        <taxon>Pseudomonadati</taxon>
        <taxon>Pseudomonadota</taxon>
        <taxon>Alphaproteobacteria</taxon>
        <taxon>Maricaulales</taxon>
        <taxon>Robiginitomaculaceae</taxon>
        <taxon>Hellea</taxon>
    </lineage>
</organism>
<dbReference type="GO" id="GO:0008902">
    <property type="term" value="F:hydroxymethylpyrimidine kinase activity"/>
    <property type="evidence" value="ECO:0007669"/>
    <property type="project" value="UniProtKB-EC"/>
</dbReference>
<proteinExistence type="predicted"/>
<gene>
    <name evidence="4" type="primary">thiD</name>
    <name evidence="4" type="ORF">ENJ42_05935</name>
</gene>
<comment type="pathway">
    <text evidence="1">Cofactor biosynthesis; thiamine diphosphate biosynthesis.</text>
</comment>
<dbReference type="InterPro" id="IPR029056">
    <property type="entry name" value="Ribokinase-like"/>
</dbReference>
<dbReference type="GO" id="GO:0005829">
    <property type="term" value="C:cytosol"/>
    <property type="evidence" value="ECO:0007669"/>
    <property type="project" value="TreeGrafter"/>
</dbReference>
<dbReference type="PANTHER" id="PTHR20858">
    <property type="entry name" value="PHOSPHOMETHYLPYRIMIDINE KINASE"/>
    <property type="match status" value="1"/>
</dbReference>
<comment type="caution">
    <text evidence="4">The sequence shown here is derived from an EMBL/GenBank/DDBJ whole genome shotgun (WGS) entry which is preliminary data.</text>
</comment>
<keyword evidence="4" id="KW-0808">Transferase</keyword>
<keyword evidence="4" id="KW-0418">Kinase</keyword>
<dbReference type="Proteomes" id="UP000885830">
    <property type="component" value="Unassembled WGS sequence"/>
</dbReference>
<feature type="non-terminal residue" evidence="4">
    <location>
        <position position="183"/>
    </location>
</feature>
<evidence type="ECO:0000256" key="1">
    <source>
        <dbReference type="ARBA" id="ARBA00004948"/>
    </source>
</evidence>
<dbReference type="InterPro" id="IPR004399">
    <property type="entry name" value="HMP/HMP-P_kinase_dom"/>
</dbReference>
<dbReference type="GO" id="GO:0009228">
    <property type="term" value="P:thiamine biosynthetic process"/>
    <property type="evidence" value="ECO:0007669"/>
    <property type="project" value="InterPro"/>
</dbReference>
<dbReference type="GO" id="GO:0008972">
    <property type="term" value="F:phosphomethylpyrimidine kinase activity"/>
    <property type="evidence" value="ECO:0007669"/>
    <property type="project" value="InterPro"/>
</dbReference>
<dbReference type="AlphaFoldDB" id="A0A7C5LSW0"/>
<dbReference type="SUPFAM" id="SSF53613">
    <property type="entry name" value="Ribokinase-like"/>
    <property type="match status" value="1"/>
</dbReference>
<sequence>MTKSATVLSIAGSDSSGGAGIQADIKTCCAFGVYASTAITAITAQNTNGVQRVEAMDPDLVKAQIKSVLDDIGTDVIKIGMLANGDIAKTVADIIQEDTGAGWNVIDPVLVATSGDTLFDKDALDIFRTRLVPLADVLTPNIPEAEILSGIKIDTIEDMVKAGEVLRDMGAYSVLLKGGHLDG</sequence>
<feature type="domain" description="Pyridoxamine kinase/Phosphomethylpyrimidine kinase" evidence="3">
    <location>
        <begin position="14"/>
        <end position="182"/>
    </location>
</feature>
<dbReference type="NCBIfam" id="TIGR00097">
    <property type="entry name" value="HMP-P_kinase"/>
    <property type="match status" value="1"/>
</dbReference>
<reference evidence="4" key="1">
    <citation type="journal article" date="2020" name="mSystems">
        <title>Genome- and Community-Level Interaction Insights into Carbon Utilization and Element Cycling Functions of Hydrothermarchaeota in Hydrothermal Sediment.</title>
        <authorList>
            <person name="Zhou Z."/>
            <person name="Liu Y."/>
            <person name="Xu W."/>
            <person name="Pan J."/>
            <person name="Luo Z.H."/>
            <person name="Li M."/>
        </authorList>
    </citation>
    <scope>NUCLEOTIDE SEQUENCE [LARGE SCALE GENOMIC DNA]</scope>
    <source>
        <strain evidence="4">HyVt-485</strain>
    </source>
</reference>
<evidence type="ECO:0000313" key="4">
    <source>
        <dbReference type="EMBL" id="HHL43137.1"/>
    </source>
</evidence>
<dbReference type="EMBL" id="DRMJ01000303">
    <property type="protein sequence ID" value="HHL43137.1"/>
    <property type="molecule type" value="Genomic_DNA"/>
</dbReference>
<evidence type="ECO:0000259" key="3">
    <source>
        <dbReference type="Pfam" id="PF08543"/>
    </source>
</evidence>
<dbReference type="CDD" id="cd01169">
    <property type="entry name" value="HMPP_kinase"/>
    <property type="match status" value="1"/>
</dbReference>
<dbReference type="GO" id="GO:0009229">
    <property type="term" value="P:thiamine diphosphate biosynthetic process"/>
    <property type="evidence" value="ECO:0007669"/>
    <property type="project" value="UniProtKB-UniPathway"/>
</dbReference>
<evidence type="ECO:0000256" key="2">
    <source>
        <dbReference type="ARBA" id="ARBA00012135"/>
    </source>
</evidence>
<protein>
    <recommendedName>
        <fullName evidence="2">hydroxymethylpyrimidine kinase</fullName>
        <ecNumber evidence="2">2.7.1.49</ecNumber>
    </recommendedName>
</protein>
<dbReference type="EC" id="2.7.1.49" evidence="2"/>
<dbReference type="Pfam" id="PF08543">
    <property type="entry name" value="Phos_pyr_kin"/>
    <property type="match status" value="1"/>
</dbReference>
<dbReference type="InterPro" id="IPR013749">
    <property type="entry name" value="PM/HMP-P_kinase-1"/>
</dbReference>
<name>A0A7C5LSW0_9PROT</name>